<evidence type="ECO:0000256" key="1">
    <source>
        <dbReference type="ARBA" id="ARBA00022630"/>
    </source>
</evidence>
<protein>
    <recommendedName>
        <fullName evidence="3">FAD-binding domain-containing protein</fullName>
    </recommendedName>
</protein>
<dbReference type="EMBL" id="CAMPGE010002762">
    <property type="protein sequence ID" value="CAI2361573.1"/>
    <property type="molecule type" value="Genomic_DNA"/>
</dbReference>
<dbReference type="AlphaFoldDB" id="A0AAD1X3E0"/>
<keyword evidence="1" id="KW-0285">Flavoprotein</keyword>
<comment type="caution">
    <text evidence="4">The sequence shown here is derived from an EMBL/GenBank/DDBJ whole genome shotgun (WGS) entry which is preliminary data.</text>
</comment>
<organism evidence="4 5">
    <name type="scientific">Euplotes crassus</name>
    <dbReference type="NCBI Taxonomy" id="5936"/>
    <lineage>
        <taxon>Eukaryota</taxon>
        <taxon>Sar</taxon>
        <taxon>Alveolata</taxon>
        <taxon>Ciliophora</taxon>
        <taxon>Intramacronucleata</taxon>
        <taxon>Spirotrichea</taxon>
        <taxon>Hypotrichia</taxon>
        <taxon>Euplotida</taxon>
        <taxon>Euplotidae</taxon>
        <taxon>Moneuplotes</taxon>
    </lineage>
</organism>
<dbReference type="Pfam" id="PF01494">
    <property type="entry name" value="FAD_binding_3"/>
    <property type="match status" value="1"/>
</dbReference>
<dbReference type="GO" id="GO:0071949">
    <property type="term" value="F:FAD binding"/>
    <property type="evidence" value="ECO:0007669"/>
    <property type="project" value="InterPro"/>
</dbReference>
<dbReference type="GO" id="GO:0016709">
    <property type="term" value="F:oxidoreductase activity, acting on paired donors, with incorporation or reduction of molecular oxygen, NAD(P)H as one donor, and incorporation of one atom of oxygen"/>
    <property type="evidence" value="ECO:0007669"/>
    <property type="project" value="UniProtKB-ARBA"/>
</dbReference>
<dbReference type="InterPro" id="IPR036188">
    <property type="entry name" value="FAD/NAD-bd_sf"/>
</dbReference>
<dbReference type="GO" id="GO:0005739">
    <property type="term" value="C:mitochondrion"/>
    <property type="evidence" value="ECO:0007669"/>
    <property type="project" value="TreeGrafter"/>
</dbReference>
<dbReference type="InterPro" id="IPR050641">
    <property type="entry name" value="RIFMO-like"/>
</dbReference>
<accession>A0AAD1X3E0</accession>
<dbReference type="GO" id="GO:0006744">
    <property type="term" value="P:ubiquinone biosynthetic process"/>
    <property type="evidence" value="ECO:0007669"/>
    <property type="project" value="TreeGrafter"/>
</dbReference>
<keyword evidence="5" id="KW-1185">Reference proteome</keyword>
<gene>
    <name evidence="4" type="ORF">ECRASSUSDP1_LOCUS2884</name>
</gene>
<dbReference type="PRINTS" id="PR00420">
    <property type="entry name" value="RNGMNOXGNASE"/>
</dbReference>
<sequence>MLANNIKTRACIVGAGPVGMSVSLLLKKFGIDSVVLERAPGISPHPKAHVIMPRTMEIMRGIEEQLEQDVINAAPPREQWTSYRYCRHVLDLDPYGIHNHFNDGIQKEMDKFKEYSLSKVVHLSQNKFCRVLKDRLLQEKMMLTDNETKTRYSPLLFNHNFIDYEIGKEDHKIRVRAVDIKNSEIRNIQCKYLIGCEGVHSKIRESIGGELIGHLGISDFINIHFRSKQLGDAIKKKNVHAMLYFIYNTKIATILVNHSTEDGEFVLQTPYFPPIQQLEDVTDAEARRMVLSSINSDRNNGTFFSPDLEPPEITEIDEILGVGHWTMSACASDVMGDHMKNVYLAGDSAHSVPPAGGYGMNAGISDAHNLAFKIADAEHNSNTEGLKFYNKERGFINKLTAKYAKINFQKGENIVNKLNVDLGSFKSFSKTIYDSVPSIVSSTFGKSAVNFAQSTALKLSMQSHLIEEKKKYLEDYENGIALLFPNLEYSYSYPVDDEHEKRVERFLNENYDKRKYIPVNSTGSLLPLFSLWCPHEKQVFQSREYVYQYQNEEKKPYYFLFKFGKSSEDTKDIEWIEGDTTWVEKIMNSSQECLHIAHVLNTQDPASNDKDTSKVFEVQSTKLGLDSTRPGCVLVRPDGHIIAKGYC</sequence>
<feature type="domain" description="FAD-binding" evidence="3">
    <location>
        <begin position="7"/>
        <end position="394"/>
    </location>
</feature>
<dbReference type="Proteomes" id="UP001295684">
    <property type="component" value="Unassembled WGS sequence"/>
</dbReference>
<dbReference type="PANTHER" id="PTHR43004">
    <property type="entry name" value="TRK SYSTEM POTASSIUM UPTAKE PROTEIN"/>
    <property type="match status" value="1"/>
</dbReference>
<proteinExistence type="predicted"/>
<evidence type="ECO:0000313" key="4">
    <source>
        <dbReference type="EMBL" id="CAI2361573.1"/>
    </source>
</evidence>
<name>A0AAD1X3E0_EUPCR</name>
<evidence type="ECO:0000259" key="3">
    <source>
        <dbReference type="Pfam" id="PF01494"/>
    </source>
</evidence>
<dbReference type="Gene3D" id="3.50.50.60">
    <property type="entry name" value="FAD/NAD(P)-binding domain"/>
    <property type="match status" value="1"/>
</dbReference>
<dbReference type="Gene3D" id="3.30.9.10">
    <property type="entry name" value="D-Amino Acid Oxidase, subunit A, domain 2"/>
    <property type="match status" value="1"/>
</dbReference>
<dbReference type="PANTHER" id="PTHR43004:SF6">
    <property type="entry name" value="FAD_NAD(P)-BINDING OXIDOREDUCTASE FAMILY PROTEIN"/>
    <property type="match status" value="1"/>
</dbReference>
<dbReference type="SUPFAM" id="SSF51905">
    <property type="entry name" value="FAD/NAD(P)-binding domain"/>
    <property type="match status" value="1"/>
</dbReference>
<dbReference type="InterPro" id="IPR002938">
    <property type="entry name" value="FAD-bd"/>
</dbReference>
<evidence type="ECO:0000313" key="5">
    <source>
        <dbReference type="Proteomes" id="UP001295684"/>
    </source>
</evidence>
<reference evidence="4" key="1">
    <citation type="submission" date="2023-07" db="EMBL/GenBank/DDBJ databases">
        <authorList>
            <consortium name="AG Swart"/>
            <person name="Singh M."/>
            <person name="Singh A."/>
            <person name="Seah K."/>
            <person name="Emmerich C."/>
        </authorList>
    </citation>
    <scope>NUCLEOTIDE SEQUENCE</scope>
    <source>
        <strain evidence="4">DP1</strain>
    </source>
</reference>
<keyword evidence="2" id="KW-0274">FAD</keyword>
<evidence type="ECO:0000256" key="2">
    <source>
        <dbReference type="ARBA" id="ARBA00022827"/>
    </source>
</evidence>